<dbReference type="EMBL" id="CP034460">
    <property type="protein sequence ID" value="QBM90004.1"/>
    <property type="molecule type" value="Genomic_DNA"/>
</dbReference>
<dbReference type="SUPFAM" id="SSF51905">
    <property type="entry name" value="FAD/NAD(P)-binding domain"/>
    <property type="match status" value="2"/>
</dbReference>
<dbReference type="PANTHER" id="PTHR43735">
    <property type="entry name" value="APOPTOSIS-INDUCING FACTOR 1"/>
    <property type="match status" value="1"/>
</dbReference>
<evidence type="ECO:0000256" key="3">
    <source>
        <dbReference type="ARBA" id="ARBA00022827"/>
    </source>
</evidence>
<dbReference type="InterPro" id="IPR023753">
    <property type="entry name" value="FAD/NAD-binding_dom"/>
</dbReference>
<proteinExistence type="inferred from homology"/>
<evidence type="ECO:0000256" key="1">
    <source>
        <dbReference type="ARBA" id="ARBA00006442"/>
    </source>
</evidence>
<comment type="similarity">
    <text evidence="1">Belongs to the FAD-dependent oxidoreductase family.</text>
</comment>
<dbReference type="PRINTS" id="PR00469">
    <property type="entry name" value="PNDRDTASEII"/>
</dbReference>
<dbReference type="GO" id="GO:0004174">
    <property type="term" value="F:electron-transferring-flavoprotein dehydrogenase activity"/>
    <property type="evidence" value="ECO:0007669"/>
    <property type="project" value="TreeGrafter"/>
</dbReference>
<gene>
    <name evidence="6" type="primary">MPUL0E02410</name>
    <name evidence="6" type="ORF">METSCH_E02410</name>
</gene>
<dbReference type="InterPro" id="IPR036188">
    <property type="entry name" value="FAD/NAD-bd_sf"/>
</dbReference>
<evidence type="ECO:0000256" key="4">
    <source>
        <dbReference type="ARBA" id="ARBA00023002"/>
    </source>
</evidence>
<dbReference type="AlphaFoldDB" id="A0A4P6XVK0"/>
<organism evidence="6 7">
    <name type="scientific">Metschnikowia aff. pulcherrima</name>
    <dbReference type="NCBI Taxonomy" id="2163413"/>
    <lineage>
        <taxon>Eukaryota</taxon>
        <taxon>Fungi</taxon>
        <taxon>Dikarya</taxon>
        <taxon>Ascomycota</taxon>
        <taxon>Saccharomycotina</taxon>
        <taxon>Pichiomycetes</taxon>
        <taxon>Metschnikowiaceae</taxon>
        <taxon>Metschnikowia</taxon>
    </lineage>
</organism>
<evidence type="ECO:0000256" key="2">
    <source>
        <dbReference type="ARBA" id="ARBA00022630"/>
    </source>
</evidence>
<dbReference type="STRING" id="2163413.A0A4P6XVK0"/>
<protein>
    <submittedName>
        <fullName evidence="6">NADH dehydrogenase, FAD-containing subunit</fullName>
    </submittedName>
</protein>
<dbReference type="Proteomes" id="UP000292447">
    <property type="component" value="Chromosome V"/>
</dbReference>
<feature type="domain" description="FAD/NAD(P)-binding" evidence="5">
    <location>
        <begin position="3"/>
        <end position="285"/>
    </location>
</feature>
<dbReference type="GO" id="GO:0050660">
    <property type="term" value="F:flavin adenine dinucleotide binding"/>
    <property type="evidence" value="ECO:0007669"/>
    <property type="project" value="TreeGrafter"/>
</dbReference>
<dbReference type="PRINTS" id="PR00368">
    <property type="entry name" value="FADPNR"/>
</dbReference>
<keyword evidence="3" id="KW-0274">FAD</keyword>
<keyword evidence="2" id="KW-0285">Flavoprotein</keyword>
<evidence type="ECO:0000313" key="6">
    <source>
        <dbReference type="EMBL" id="QBM90004.1"/>
    </source>
</evidence>
<reference evidence="7" key="1">
    <citation type="submission" date="2019-03" db="EMBL/GenBank/DDBJ databases">
        <title>Snf2 controls pulcherriminic acid biosynthesis and connects pigmentation and antifungal activity of the yeast Metschnikowia pulcherrima.</title>
        <authorList>
            <person name="Gore-Lloyd D."/>
            <person name="Sumann I."/>
            <person name="Brachmann A.O."/>
            <person name="Schneeberger K."/>
            <person name="Ortiz-Merino R.A."/>
            <person name="Moreno-Beltran M."/>
            <person name="Schlaefli M."/>
            <person name="Kirner P."/>
            <person name="Santos Kron A."/>
            <person name="Wolfe K.H."/>
            <person name="Piel J."/>
            <person name="Ahrens C.H."/>
            <person name="Henk D."/>
            <person name="Freimoser F.M."/>
        </authorList>
    </citation>
    <scope>NUCLEOTIDE SEQUENCE [LARGE SCALE GENOMIC DNA]</scope>
    <source>
        <strain evidence="7">APC 1.2</strain>
    </source>
</reference>
<dbReference type="Pfam" id="PF07992">
    <property type="entry name" value="Pyr_redox_2"/>
    <property type="match status" value="1"/>
</dbReference>
<dbReference type="GO" id="GO:0005737">
    <property type="term" value="C:cytoplasm"/>
    <property type="evidence" value="ECO:0007669"/>
    <property type="project" value="TreeGrafter"/>
</dbReference>
<dbReference type="Gene3D" id="3.50.50.100">
    <property type="match status" value="1"/>
</dbReference>
<accession>A0A4P6XVK0</accession>
<name>A0A4P6XVK0_9ASCO</name>
<evidence type="ECO:0000259" key="5">
    <source>
        <dbReference type="Pfam" id="PF07992"/>
    </source>
</evidence>
<keyword evidence="7" id="KW-1185">Reference proteome</keyword>
<sequence>MPKIVIIGGSYAGLKAVSTIYSTKTANLDVTVVSPSSHVYFNVAAPRLLVEPEKLSQTVFPVEEILNESSNGDAKFVQGLATNVDFEKREVHVDLAAGGESTLKFDILVIASGTQAKWAGWKVNTSHEDAQKAILATNHALKKALTVAIVGGGPTGVETAGEIAKEFPLAKVTLYTGADAPLAFAGPSLSVKATRKLENLGVQIINDLQIKEVLRKEHGGDTLVLDSGETRDYDVGLESFIAGPFSLYLPLSVKDEQGFVVTDGNLLVKGCNGVVAFGDIVSGSSKSIVDLKFGQLGIFTATIKKLLQDVQNPGFLTKSTDAESSYSPVKHTLAVPISRDGGVGMLYWVPLPSFLVWLGKARTFMIELARSNFM</sequence>
<keyword evidence="4" id="KW-0560">Oxidoreductase</keyword>
<evidence type="ECO:0000313" key="7">
    <source>
        <dbReference type="Proteomes" id="UP000292447"/>
    </source>
</evidence>
<dbReference type="PANTHER" id="PTHR43735:SF3">
    <property type="entry name" value="FERROPTOSIS SUPPRESSOR PROTEIN 1"/>
    <property type="match status" value="1"/>
</dbReference>